<dbReference type="Proteomes" id="UP000798808">
    <property type="component" value="Unassembled WGS sequence"/>
</dbReference>
<feature type="signal peptide" evidence="1">
    <location>
        <begin position="1"/>
        <end position="20"/>
    </location>
</feature>
<sequence>MKKIISTCFILLNFYFLTQAQNSENLYTLCLKKHLSEYMVDIGAKILGRRVIGITDALPDTLLNFQIQYVGDDEIESRAKKEGFSIIMVSPIINDKNLLYLNIWDCAVNRKKKLTNYIRMGGSFYTIGYVNDELTIVDEHHGGL</sequence>
<keyword evidence="1" id="KW-0732">Signal</keyword>
<evidence type="ECO:0000256" key="1">
    <source>
        <dbReference type="SAM" id="SignalP"/>
    </source>
</evidence>
<accession>A0ABW9RHD7</accession>
<evidence type="ECO:0000313" key="2">
    <source>
        <dbReference type="EMBL" id="MTI23462.1"/>
    </source>
</evidence>
<dbReference type="EMBL" id="SMLW01000187">
    <property type="protein sequence ID" value="MTI23462.1"/>
    <property type="molecule type" value="Genomic_DNA"/>
</dbReference>
<protein>
    <submittedName>
        <fullName evidence="2">Uncharacterized protein</fullName>
    </submittedName>
</protein>
<dbReference type="RefSeq" id="WP_155168606.1">
    <property type="nucleotide sequence ID" value="NZ_BAAAFL010000076.1"/>
</dbReference>
<proteinExistence type="predicted"/>
<name>A0ABW9RHD7_9BACT</name>
<feature type="chain" id="PRO_5046481864" evidence="1">
    <location>
        <begin position="21"/>
        <end position="144"/>
    </location>
</feature>
<keyword evidence="3" id="KW-1185">Reference proteome</keyword>
<gene>
    <name evidence="2" type="ORF">E1163_00710</name>
</gene>
<comment type="caution">
    <text evidence="2">The sequence shown here is derived from an EMBL/GenBank/DDBJ whole genome shotgun (WGS) entry which is preliminary data.</text>
</comment>
<reference evidence="2 3" key="1">
    <citation type="submission" date="2019-02" db="EMBL/GenBank/DDBJ databases">
        <authorList>
            <person name="Goldberg S.R."/>
            <person name="Haltli B.A."/>
            <person name="Correa H."/>
            <person name="Russell K.G."/>
        </authorList>
    </citation>
    <scope>NUCLEOTIDE SEQUENCE [LARGE SCALE GENOMIC DNA]</scope>
    <source>
        <strain evidence="2 3">JCM 16186</strain>
    </source>
</reference>
<organism evidence="2 3">
    <name type="scientific">Fulvivirga kasyanovii</name>
    <dbReference type="NCBI Taxonomy" id="396812"/>
    <lineage>
        <taxon>Bacteria</taxon>
        <taxon>Pseudomonadati</taxon>
        <taxon>Bacteroidota</taxon>
        <taxon>Cytophagia</taxon>
        <taxon>Cytophagales</taxon>
        <taxon>Fulvivirgaceae</taxon>
        <taxon>Fulvivirga</taxon>
    </lineage>
</organism>
<evidence type="ECO:0000313" key="3">
    <source>
        <dbReference type="Proteomes" id="UP000798808"/>
    </source>
</evidence>